<dbReference type="PANTHER" id="PTHR35788:SF1">
    <property type="entry name" value="EXPORTED PROTEIN"/>
    <property type="match status" value="1"/>
</dbReference>
<dbReference type="PROSITE" id="PS51109">
    <property type="entry name" value="G5"/>
    <property type="match status" value="1"/>
</dbReference>
<feature type="domain" description="G5" evidence="2">
    <location>
        <begin position="219"/>
        <end position="297"/>
    </location>
</feature>
<dbReference type="OrthoDB" id="9797191at2"/>
<proteinExistence type="predicted"/>
<dbReference type="Pfam" id="PF04294">
    <property type="entry name" value="VanW"/>
    <property type="match status" value="1"/>
</dbReference>
<dbReference type="AlphaFoldDB" id="A0A3G1KPF7"/>
<keyword evidence="1" id="KW-0732">Signal</keyword>
<evidence type="ECO:0000256" key="1">
    <source>
        <dbReference type="ARBA" id="ARBA00022729"/>
    </source>
</evidence>
<dbReference type="KEGG" id="fwa:DCMF_05575"/>
<dbReference type="Proteomes" id="UP000323521">
    <property type="component" value="Chromosome"/>
</dbReference>
<name>A0A3G1KPF7_FORW1</name>
<organism evidence="3 4">
    <name type="scientific">Formimonas warabiya</name>
    <dbReference type="NCBI Taxonomy" id="1761012"/>
    <lineage>
        <taxon>Bacteria</taxon>
        <taxon>Bacillati</taxon>
        <taxon>Bacillota</taxon>
        <taxon>Clostridia</taxon>
        <taxon>Eubacteriales</taxon>
        <taxon>Peptococcaceae</taxon>
        <taxon>Candidatus Formimonas</taxon>
    </lineage>
</organism>
<keyword evidence="4" id="KW-1185">Reference proteome</keyword>
<sequence length="297" mass="33404">MRIIVKPGCFFFAIMIVLILLSPVQLCADLNFSLNEYPPQYWILGKLYSEPLPWSTDQEFQKAIKQNGTFILMAKYQATLVDPLPGEIFNVNIAAKKLAGTVIQDGAVFSQNKKLGPYTSNQGYQSGPMYKGMKVVTSVGGGVCKIASVLYNLVILSNLPVIERHHHGMTVPYVPPGQDATVCYGVKDFRFLNNSGGPVLIWAEMVDHTLFIAFYGRKISPEVTWQHQTIKKILYWKIYKYNKNLPKGSEKVVIPGQNGLIIRSFITIKYPDGKIEVKKMGKSYYDPMPEVIEKGLK</sequence>
<gene>
    <name evidence="3" type="ORF">DCMF_05575</name>
</gene>
<dbReference type="InterPro" id="IPR011098">
    <property type="entry name" value="G5_dom"/>
</dbReference>
<dbReference type="SMART" id="SM01208">
    <property type="entry name" value="G5"/>
    <property type="match status" value="1"/>
</dbReference>
<evidence type="ECO:0000313" key="4">
    <source>
        <dbReference type="Proteomes" id="UP000323521"/>
    </source>
</evidence>
<accession>A0A3G1KPF7</accession>
<dbReference type="PANTHER" id="PTHR35788">
    <property type="entry name" value="EXPORTED PROTEIN-RELATED"/>
    <property type="match status" value="1"/>
</dbReference>
<reference evidence="3 4" key="1">
    <citation type="submission" date="2016-10" db="EMBL/GenBank/DDBJ databases">
        <title>Complete Genome Sequence of Peptococcaceae strain DCMF.</title>
        <authorList>
            <person name="Edwards R.J."/>
            <person name="Holland S.I."/>
            <person name="Deshpande N.P."/>
            <person name="Wong Y.K."/>
            <person name="Ertan H."/>
            <person name="Manefield M."/>
            <person name="Russell T.L."/>
            <person name="Lee M.J."/>
        </authorList>
    </citation>
    <scope>NUCLEOTIDE SEQUENCE [LARGE SCALE GENOMIC DNA]</scope>
    <source>
        <strain evidence="3 4">DCMF</strain>
    </source>
</reference>
<dbReference type="Gene3D" id="2.20.230.10">
    <property type="entry name" value="Resuscitation-promoting factor rpfb"/>
    <property type="match status" value="1"/>
</dbReference>
<dbReference type="InterPro" id="IPR007391">
    <property type="entry name" value="Vancomycin_resist_VanW"/>
</dbReference>
<evidence type="ECO:0000259" key="2">
    <source>
        <dbReference type="PROSITE" id="PS51109"/>
    </source>
</evidence>
<dbReference type="EMBL" id="CP017634">
    <property type="protein sequence ID" value="ATW24328.1"/>
    <property type="molecule type" value="Genomic_DNA"/>
</dbReference>
<dbReference type="RefSeq" id="WP_148133512.1">
    <property type="nucleotide sequence ID" value="NZ_CP017634.1"/>
</dbReference>
<evidence type="ECO:0000313" key="3">
    <source>
        <dbReference type="EMBL" id="ATW24328.1"/>
    </source>
</evidence>
<dbReference type="Pfam" id="PF07501">
    <property type="entry name" value="G5"/>
    <property type="match status" value="1"/>
</dbReference>
<protein>
    <recommendedName>
        <fullName evidence="2">G5 domain-containing protein</fullName>
    </recommendedName>
</protein>
<dbReference type="InterPro" id="IPR052913">
    <property type="entry name" value="Glycopeptide_resist_protein"/>
</dbReference>